<feature type="region of interest" description="Disordered" evidence="1">
    <location>
        <begin position="20"/>
        <end position="42"/>
    </location>
</feature>
<feature type="compositionally biased region" description="Polar residues" evidence="1">
    <location>
        <begin position="32"/>
        <end position="42"/>
    </location>
</feature>
<sequence length="42" mass="4637">MAEVIVAVVHLVQHKVPAPAMHGAGETHRIQKQNFPSHMNIL</sequence>
<proteinExistence type="predicted"/>
<protein>
    <submittedName>
        <fullName evidence="2">Uncharacterized protein</fullName>
    </submittedName>
</protein>
<dbReference type="InParanoid" id="A0A067R307"/>
<dbReference type="Proteomes" id="UP000027135">
    <property type="component" value="Unassembled WGS sequence"/>
</dbReference>
<dbReference type="EMBL" id="KK852734">
    <property type="protein sequence ID" value="KDR17450.1"/>
    <property type="molecule type" value="Genomic_DNA"/>
</dbReference>
<organism evidence="2 3">
    <name type="scientific">Zootermopsis nevadensis</name>
    <name type="common">Dampwood termite</name>
    <dbReference type="NCBI Taxonomy" id="136037"/>
    <lineage>
        <taxon>Eukaryota</taxon>
        <taxon>Metazoa</taxon>
        <taxon>Ecdysozoa</taxon>
        <taxon>Arthropoda</taxon>
        <taxon>Hexapoda</taxon>
        <taxon>Insecta</taxon>
        <taxon>Pterygota</taxon>
        <taxon>Neoptera</taxon>
        <taxon>Polyneoptera</taxon>
        <taxon>Dictyoptera</taxon>
        <taxon>Blattodea</taxon>
        <taxon>Blattoidea</taxon>
        <taxon>Termitoidae</taxon>
        <taxon>Termopsidae</taxon>
        <taxon>Zootermopsis</taxon>
    </lineage>
</organism>
<evidence type="ECO:0000313" key="2">
    <source>
        <dbReference type="EMBL" id="KDR17450.1"/>
    </source>
</evidence>
<evidence type="ECO:0000313" key="3">
    <source>
        <dbReference type="Proteomes" id="UP000027135"/>
    </source>
</evidence>
<gene>
    <name evidence="2" type="ORF">L798_08534</name>
</gene>
<keyword evidence="3" id="KW-1185">Reference proteome</keyword>
<accession>A0A067R307</accession>
<evidence type="ECO:0000256" key="1">
    <source>
        <dbReference type="SAM" id="MobiDB-lite"/>
    </source>
</evidence>
<name>A0A067R307_ZOONE</name>
<dbReference type="AlphaFoldDB" id="A0A067R307"/>
<reference evidence="2 3" key="1">
    <citation type="journal article" date="2014" name="Nat. Commun.">
        <title>Molecular traces of alternative social organization in a termite genome.</title>
        <authorList>
            <person name="Terrapon N."/>
            <person name="Li C."/>
            <person name="Robertson H.M."/>
            <person name="Ji L."/>
            <person name="Meng X."/>
            <person name="Booth W."/>
            <person name="Chen Z."/>
            <person name="Childers C.P."/>
            <person name="Glastad K.M."/>
            <person name="Gokhale K."/>
            <person name="Gowin J."/>
            <person name="Gronenberg W."/>
            <person name="Hermansen R.A."/>
            <person name="Hu H."/>
            <person name="Hunt B.G."/>
            <person name="Huylmans A.K."/>
            <person name="Khalil S.M."/>
            <person name="Mitchell R.D."/>
            <person name="Munoz-Torres M.C."/>
            <person name="Mustard J.A."/>
            <person name="Pan H."/>
            <person name="Reese J.T."/>
            <person name="Scharf M.E."/>
            <person name="Sun F."/>
            <person name="Vogel H."/>
            <person name="Xiao J."/>
            <person name="Yang W."/>
            <person name="Yang Z."/>
            <person name="Yang Z."/>
            <person name="Zhou J."/>
            <person name="Zhu J."/>
            <person name="Brent C.S."/>
            <person name="Elsik C.G."/>
            <person name="Goodisman M.A."/>
            <person name="Liberles D.A."/>
            <person name="Roe R.M."/>
            <person name="Vargo E.L."/>
            <person name="Vilcinskas A."/>
            <person name="Wang J."/>
            <person name="Bornberg-Bauer E."/>
            <person name="Korb J."/>
            <person name="Zhang G."/>
            <person name="Liebig J."/>
        </authorList>
    </citation>
    <scope>NUCLEOTIDE SEQUENCE [LARGE SCALE GENOMIC DNA]</scope>
    <source>
        <tissue evidence="2">Whole organism</tissue>
    </source>
</reference>